<dbReference type="InterPro" id="IPR004302">
    <property type="entry name" value="Cellulose/chitin-bd_N"/>
</dbReference>
<name>A0A210QAR8_MIZYE</name>
<sequence length="693" mass="73801">MVTTDTSFSSSFASFFFQSTDADYERKCGPCGDAADSNRPNEYGGKYSIGEVVAQYHEGHQINISVDIRSINQGGTFRFSLCVTDKTTRVSHSCFRQHVLRWQNTQITRIPVPRQLGLATYTLQLPAGLTCQNCVIQWLWRDDTSTCDPPRSNNCGQQTVTNCADVQILSAGVPLTANFDKPRYDAYASIFDPMDTGGDGADDHGIGIHVPRSSLDPAVTIKPPDPSPGGSVSIQIPGGVPPTTQLPGGSIPVITPGGRPSTNPSTDSSLPVITVIPDGASSANSTTGIDDDNPPETSEKLVGPIGVVLPAVVGTTNVLAGNTGLGIALLVLALYMYMSQQPLIQGNTVFGTPMPPTFSPSPLAYQSYLNPATSFQQAVAPSGSVYNSGVFPYTQTVSGGVFQGQSGFGGVSYPYLQNSNVAPGVLNSAIGPNVASGVFNSAIGPNVAPGVFQSANSPNVATGVFNTAIGTLPQTGFASPGIANTGFTSFQAPITIGGVSTGLSSGSPFIPQSLAGNGFVSARSNIPITNNGFSVTRQFPQGNNAFAQIPTQQSSAIGNTQIQETFQTQTSFQTPFQNRPDIVIPQFDQEPSTIRQRETKSNQEEDIEKEKSCECHSHMYILTAHCHVMSATECREDDACFCNEDKRPLPAKFHRGQRPLSSINTKPGQKMILPTQRRQLPRRLPSMRYNKQN</sequence>
<gene>
    <name evidence="3" type="ORF">KP79_PYT01512</name>
</gene>
<comment type="caution">
    <text evidence="3">The sequence shown here is derived from an EMBL/GenBank/DDBJ whole genome shotgun (WGS) entry which is preliminary data.</text>
</comment>
<feature type="domain" description="Chitin-binding type-4" evidence="2">
    <location>
        <begin position="24"/>
        <end position="166"/>
    </location>
</feature>
<dbReference type="Proteomes" id="UP000242188">
    <property type="component" value="Unassembled WGS sequence"/>
</dbReference>
<evidence type="ECO:0000256" key="1">
    <source>
        <dbReference type="SAM" id="MobiDB-lite"/>
    </source>
</evidence>
<organism evidence="3 4">
    <name type="scientific">Mizuhopecten yessoensis</name>
    <name type="common">Japanese scallop</name>
    <name type="synonym">Patinopecten yessoensis</name>
    <dbReference type="NCBI Taxonomy" id="6573"/>
    <lineage>
        <taxon>Eukaryota</taxon>
        <taxon>Metazoa</taxon>
        <taxon>Spiralia</taxon>
        <taxon>Lophotrochozoa</taxon>
        <taxon>Mollusca</taxon>
        <taxon>Bivalvia</taxon>
        <taxon>Autobranchia</taxon>
        <taxon>Pteriomorphia</taxon>
        <taxon>Pectinida</taxon>
        <taxon>Pectinoidea</taxon>
        <taxon>Pectinidae</taxon>
        <taxon>Mizuhopecten</taxon>
    </lineage>
</organism>
<protein>
    <recommendedName>
        <fullName evidence="2">Chitin-binding type-4 domain-containing protein</fullName>
    </recommendedName>
</protein>
<evidence type="ECO:0000313" key="3">
    <source>
        <dbReference type="EMBL" id="OWF45828.1"/>
    </source>
</evidence>
<proteinExistence type="predicted"/>
<keyword evidence="4" id="KW-1185">Reference proteome</keyword>
<dbReference type="EMBL" id="NEDP02004383">
    <property type="protein sequence ID" value="OWF45828.1"/>
    <property type="molecule type" value="Genomic_DNA"/>
</dbReference>
<evidence type="ECO:0000313" key="4">
    <source>
        <dbReference type="Proteomes" id="UP000242188"/>
    </source>
</evidence>
<evidence type="ECO:0000259" key="2">
    <source>
        <dbReference type="Pfam" id="PF03067"/>
    </source>
</evidence>
<dbReference type="AlphaFoldDB" id="A0A210QAR8"/>
<feature type="region of interest" description="Disordered" evidence="1">
    <location>
        <begin position="279"/>
        <end position="298"/>
    </location>
</feature>
<dbReference type="OrthoDB" id="10442672at2759"/>
<dbReference type="Pfam" id="PF03067">
    <property type="entry name" value="LPMO_10"/>
    <property type="match status" value="1"/>
</dbReference>
<accession>A0A210QAR8</accession>
<reference evidence="3 4" key="1">
    <citation type="journal article" date="2017" name="Nat. Ecol. Evol.">
        <title>Scallop genome provides insights into evolution of bilaterian karyotype and development.</title>
        <authorList>
            <person name="Wang S."/>
            <person name="Zhang J."/>
            <person name="Jiao W."/>
            <person name="Li J."/>
            <person name="Xun X."/>
            <person name="Sun Y."/>
            <person name="Guo X."/>
            <person name="Huan P."/>
            <person name="Dong B."/>
            <person name="Zhang L."/>
            <person name="Hu X."/>
            <person name="Sun X."/>
            <person name="Wang J."/>
            <person name="Zhao C."/>
            <person name="Wang Y."/>
            <person name="Wang D."/>
            <person name="Huang X."/>
            <person name="Wang R."/>
            <person name="Lv J."/>
            <person name="Li Y."/>
            <person name="Zhang Z."/>
            <person name="Liu B."/>
            <person name="Lu W."/>
            <person name="Hui Y."/>
            <person name="Liang J."/>
            <person name="Zhou Z."/>
            <person name="Hou R."/>
            <person name="Li X."/>
            <person name="Liu Y."/>
            <person name="Li H."/>
            <person name="Ning X."/>
            <person name="Lin Y."/>
            <person name="Zhao L."/>
            <person name="Xing Q."/>
            <person name="Dou J."/>
            <person name="Li Y."/>
            <person name="Mao J."/>
            <person name="Guo H."/>
            <person name="Dou H."/>
            <person name="Li T."/>
            <person name="Mu C."/>
            <person name="Jiang W."/>
            <person name="Fu Q."/>
            <person name="Fu X."/>
            <person name="Miao Y."/>
            <person name="Liu J."/>
            <person name="Yu Q."/>
            <person name="Li R."/>
            <person name="Liao H."/>
            <person name="Li X."/>
            <person name="Kong Y."/>
            <person name="Jiang Z."/>
            <person name="Chourrout D."/>
            <person name="Li R."/>
            <person name="Bao Z."/>
        </authorList>
    </citation>
    <scope>NUCLEOTIDE SEQUENCE [LARGE SCALE GENOMIC DNA]</scope>
    <source>
        <strain evidence="3 4">PY_sf001</strain>
    </source>
</reference>